<dbReference type="EMBL" id="CM023486">
    <property type="protein sequence ID" value="KAH6927438.1"/>
    <property type="molecule type" value="Genomic_DNA"/>
</dbReference>
<accession>A0ACB7S1A8</accession>
<sequence length="267" mass="29502">MRYNEHIALTACLIYIFLTGGLRGVVWTDCMQFIFILVAPTTVVLKIAMDSFRPNSTVQPFSSLDLQKYFGNYSMDITSDETIWACLFGSLGLQAYRMCMDQVVAQRLLACRTIKEAKSYSMDITSDETIWACLFGSLGLQAYRMCMDQVVAQRLLACRTIKEAKRTAVVSALLLFLLYMTGLALGVALTIWFRGCDPGLQGKIASMDQGAGIATLATIAYQILHVSRTIASGKKPPRMDASLDYCPPENQSTRMVAFNTSLAAQEA</sequence>
<keyword evidence="2" id="KW-1185">Reference proteome</keyword>
<reference evidence="1" key="1">
    <citation type="submission" date="2020-05" db="EMBL/GenBank/DDBJ databases">
        <title>Large-scale comparative analyses of tick genomes elucidate their genetic diversity and vector capacities.</title>
        <authorList>
            <person name="Jia N."/>
            <person name="Wang J."/>
            <person name="Shi W."/>
            <person name="Du L."/>
            <person name="Sun Y."/>
            <person name="Zhan W."/>
            <person name="Jiang J."/>
            <person name="Wang Q."/>
            <person name="Zhang B."/>
            <person name="Ji P."/>
            <person name="Sakyi L.B."/>
            <person name="Cui X."/>
            <person name="Yuan T."/>
            <person name="Jiang B."/>
            <person name="Yang W."/>
            <person name="Lam T.T.-Y."/>
            <person name="Chang Q."/>
            <person name="Ding S."/>
            <person name="Wang X."/>
            <person name="Zhu J."/>
            <person name="Ruan X."/>
            <person name="Zhao L."/>
            <person name="Wei J."/>
            <person name="Que T."/>
            <person name="Du C."/>
            <person name="Cheng J."/>
            <person name="Dai P."/>
            <person name="Han X."/>
            <person name="Huang E."/>
            <person name="Gao Y."/>
            <person name="Liu J."/>
            <person name="Shao H."/>
            <person name="Ye R."/>
            <person name="Li L."/>
            <person name="Wei W."/>
            <person name="Wang X."/>
            <person name="Wang C."/>
            <person name="Yang T."/>
            <person name="Huo Q."/>
            <person name="Li W."/>
            <person name="Guo W."/>
            <person name="Chen H."/>
            <person name="Zhou L."/>
            <person name="Ni X."/>
            <person name="Tian J."/>
            <person name="Zhou Y."/>
            <person name="Sheng Y."/>
            <person name="Liu T."/>
            <person name="Pan Y."/>
            <person name="Xia L."/>
            <person name="Li J."/>
            <person name="Zhao F."/>
            <person name="Cao W."/>
        </authorList>
    </citation>
    <scope>NUCLEOTIDE SEQUENCE</scope>
    <source>
        <strain evidence="1">Hyas-2018</strain>
    </source>
</reference>
<organism evidence="1 2">
    <name type="scientific">Hyalomma asiaticum</name>
    <name type="common">Tick</name>
    <dbReference type="NCBI Taxonomy" id="266040"/>
    <lineage>
        <taxon>Eukaryota</taxon>
        <taxon>Metazoa</taxon>
        <taxon>Ecdysozoa</taxon>
        <taxon>Arthropoda</taxon>
        <taxon>Chelicerata</taxon>
        <taxon>Arachnida</taxon>
        <taxon>Acari</taxon>
        <taxon>Parasitiformes</taxon>
        <taxon>Ixodida</taxon>
        <taxon>Ixodoidea</taxon>
        <taxon>Ixodidae</taxon>
        <taxon>Hyalomminae</taxon>
        <taxon>Hyalomma</taxon>
    </lineage>
</organism>
<proteinExistence type="predicted"/>
<protein>
    <submittedName>
        <fullName evidence="1">Uncharacterized protein</fullName>
    </submittedName>
</protein>
<name>A0ACB7S1A8_HYAAI</name>
<evidence type="ECO:0000313" key="1">
    <source>
        <dbReference type="EMBL" id="KAH6927438.1"/>
    </source>
</evidence>
<comment type="caution">
    <text evidence="1">The sequence shown here is derived from an EMBL/GenBank/DDBJ whole genome shotgun (WGS) entry which is preliminary data.</text>
</comment>
<dbReference type="Proteomes" id="UP000821845">
    <property type="component" value="Chromosome 6"/>
</dbReference>
<evidence type="ECO:0000313" key="2">
    <source>
        <dbReference type="Proteomes" id="UP000821845"/>
    </source>
</evidence>
<gene>
    <name evidence="1" type="ORF">HPB50_003473</name>
</gene>